<organism evidence="4 5">
    <name type="scientific">Pannonibacter indicus</name>
    <dbReference type="NCBI Taxonomy" id="466044"/>
    <lineage>
        <taxon>Bacteria</taxon>
        <taxon>Pseudomonadati</taxon>
        <taxon>Pseudomonadota</taxon>
        <taxon>Alphaproteobacteria</taxon>
        <taxon>Hyphomicrobiales</taxon>
        <taxon>Stappiaceae</taxon>
        <taxon>Pannonibacter</taxon>
    </lineage>
</organism>
<accession>A0A0K6HTP2</accession>
<dbReference type="GO" id="GO:0003989">
    <property type="term" value="F:acetyl-CoA carboxylase activity"/>
    <property type="evidence" value="ECO:0007669"/>
    <property type="project" value="InterPro"/>
</dbReference>
<keyword evidence="2" id="KW-0092">Biotin</keyword>
<dbReference type="NCBIfam" id="NF005457">
    <property type="entry name" value="PRK07051.1"/>
    <property type="match status" value="1"/>
</dbReference>
<dbReference type="SUPFAM" id="SSF51230">
    <property type="entry name" value="Single hybrid motif"/>
    <property type="match status" value="1"/>
</dbReference>
<keyword evidence="2" id="KW-0443">Lipid metabolism</keyword>
<evidence type="ECO:0000256" key="1">
    <source>
        <dbReference type="ARBA" id="ARBA00003761"/>
    </source>
</evidence>
<feature type="domain" description="Lipoyl-binding" evidence="3">
    <location>
        <begin position="5"/>
        <end position="77"/>
    </location>
</feature>
<comment type="pathway">
    <text evidence="2">Lipid metabolism; fatty acid biosynthesis.</text>
</comment>
<dbReference type="Pfam" id="PF00364">
    <property type="entry name" value="Biotin_lipoyl"/>
    <property type="match status" value="1"/>
</dbReference>
<keyword evidence="2" id="KW-0275">Fatty acid biosynthesis</keyword>
<dbReference type="Proteomes" id="UP000183900">
    <property type="component" value="Unassembled WGS sequence"/>
</dbReference>
<reference evidence="5" key="1">
    <citation type="submission" date="2015-08" db="EMBL/GenBank/DDBJ databases">
        <authorList>
            <person name="Varghese N."/>
        </authorList>
    </citation>
    <scope>NUCLEOTIDE SEQUENCE [LARGE SCALE GENOMIC DNA]</scope>
    <source>
        <strain evidence="5">DSM 23407</strain>
    </source>
</reference>
<evidence type="ECO:0000256" key="2">
    <source>
        <dbReference type="RuleBase" id="RU364072"/>
    </source>
</evidence>
<keyword evidence="5" id="KW-1185">Reference proteome</keyword>
<gene>
    <name evidence="4" type="ORF">Ga0061067_103114</name>
</gene>
<dbReference type="EMBL" id="CYHE01000003">
    <property type="protein sequence ID" value="CUA94269.1"/>
    <property type="molecule type" value="Genomic_DNA"/>
</dbReference>
<comment type="function">
    <text evidence="1 2">This protein is a component of the acetyl coenzyme A carboxylase complex; first, biotin carboxylase catalyzes the carboxylation of the carrier protein and then the transcarboxylase transfers the carboxyl group to form malonyl-CoA.</text>
</comment>
<dbReference type="Gene3D" id="2.40.50.100">
    <property type="match status" value="1"/>
</dbReference>
<dbReference type="PRINTS" id="PR01071">
    <property type="entry name" value="ACOABIOTINCC"/>
</dbReference>
<evidence type="ECO:0000259" key="3">
    <source>
        <dbReference type="Pfam" id="PF00364"/>
    </source>
</evidence>
<dbReference type="CDD" id="cd06850">
    <property type="entry name" value="biotinyl_domain"/>
    <property type="match status" value="1"/>
</dbReference>
<name>A0A0K6HTP2_9HYPH</name>
<evidence type="ECO:0000313" key="5">
    <source>
        <dbReference type="Proteomes" id="UP000183900"/>
    </source>
</evidence>
<proteinExistence type="predicted"/>
<dbReference type="GO" id="GO:0009317">
    <property type="term" value="C:acetyl-CoA carboxylase complex"/>
    <property type="evidence" value="ECO:0007669"/>
    <property type="project" value="InterPro"/>
</dbReference>
<dbReference type="InterPro" id="IPR000089">
    <property type="entry name" value="Biotin_lipoyl"/>
</dbReference>
<sequence length="80" mass="8438">MSKIEIRSPLPGIFYRKPSPDAAPFAQDGASVGEADVIGLIEVMKTFHEIPAGLSGSNITFHVEDAEPVMAGQVLAEVDA</sequence>
<dbReference type="GO" id="GO:0006633">
    <property type="term" value="P:fatty acid biosynthetic process"/>
    <property type="evidence" value="ECO:0007669"/>
    <property type="project" value="UniProtKB-UniPathway"/>
</dbReference>
<dbReference type="RefSeq" id="WP_055454956.1">
    <property type="nucleotide sequence ID" value="NZ_CYHE01000003.1"/>
</dbReference>
<keyword evidence="2" id="KW-0276">Fatty acid metabolism</keyword>
<protein>
    <recommendedName>
        <fullName evidence="2">Biotin carboxyl carrier protein of acetyl-CoA carboxylase</fullName>
    </recommendedName>
</protein>
<keyword evidence="2" id="KW-0444">Lipid biosynthesis</keyword>
<dbReference type="InterPro" id="IPR011053">
    <property type="entry name" value="Single_hybrid_motif"/>
</dbReference>
<dbReference type="InterPro" id="IPR001249">
    <property type="entry name" value="AcCoA_biotinCC"/>
</dbReference>
<dbReference type="OrthoDB" id="5297413at2"/>
<dbReference type="UniPathway" id="UPA00094"/>
<dbReference type="AlphaFoldDB" id="A0A0K6HTP2"/>
<evidence type="ECO:0000313" key="4">
    <source>
        <dbReference type="EMBL" id="CUA94269.1"/>
    </source>
</evidence>